<protein>
    <submittedName>
        <fullName evidence="1">Uncharacterized protein</fullName>
    </submittedName>
</protein>
<name>A0A1T1HET1_OCELI</name>
<dbReference type="EMBL" id="MTSD02000001">
    <property type="protein sequence ID" value="OOV88333.1"/>
    <property type="molecule type" value="Genomic_DNA"/>
</dbReference>
<evidence type="ECO:0000313" key="1">
    <source>
        <dbReference type="EMBL" id="OOV88333.1"/>
    </source>
</evidence>
<sequence>MFQPALKRHAEYQQWQQVGLVRNGRFDLTYTTSPLANEGGLDAGSDETCFIPLELAQLADKQRLFVRAVAPDQIEICTAESIDAAEAGQGDNQRLLHLT</sequence>
<dbReference type="RefSeq" id="WP_077242765.1">
    <property type="nucleotide sequence ID" value="NZ_FXTS01000001.1"/>
</dbReference>
<comment type="caution">
    <text evidence="1">The sequence shown here is derived from an EMBL/GenBank/DDBJ whole genome shotgun (WGS) entry which is preliminary data.</text>
</comment>
<accession>A0A1T1HET1</accession>
<keyword evidence="2" id="KW-1185">Reference proteome</keyword>
<evidence type="ECO:0000313" key="2">
    <source>
        <dbReference type="Proteomes" id="UP000190064"/>
    </source>
</evidence>
<dbReference type="STRING" id="966.BTA35_0202105"/>
<proteinExistence type="predicted"/>
<dbReference type="AlphaFoldDB" id="A0A1T1HET1"/>
<gene>
    <name evidence="1" type="ORF">BTA35_0202105</name>
</gene>
<organism evidence="1 2">
    <name type="scientific">Oceanospirillum linum</name>
    <dbReference type="NCBI Taxonomy" id="966"/>
    <lineage>
        <taxon>Bacteria</taxon>
        <taxon>Pseudomonadati</taxon>
        <taxon>Pseudomonadota</taxon>
        <taxon>Gammaproteobacteria</taxon>
        <taxon>Oceanospirillales</taxon>
        <taxon>Oceanospirillaceae</taxon>
        <taxon>Oceanospirillum</taxon>
    </lineage>
</organism>
<dbReference type="Proteomes" id="UP000190064">
    <property type="component" value="Unassembled WGS sequence"/>
</dbReference>
<reference evidence="1" key="1">
    <citation type="submission" date="2017-02" db="EMBL/GenBank/DDBJ databases">
        <title>Draft Genome Sequence of the Salt Water Bacterium Oceanospirillum linum ATCC 11336.</title>
        <authorList>
            <person name="Trachtenberg A.M."/>
            <person name="Carney J.G."/>
            <person name="Linnane J.D."/>
            <person name="Rheaume B.A."/>
            <person name="Pitts N.L."/>
            <person name="Mykles D.L."/>
            <person name="Maclea K.S."/>
        </authorList>
    </citation>
    <scope>NUCLEOTIDE SEQUENCE [LARGE SCALE GENOMIC DNA]</scope>
    <source>
        <strain evidence="1">ATCC 11336</strain>
    </source>
</reference>